<evidence type="ECO:0000313" key="1">
    <source>
        <dbReference type="EMBL" id="RFA16994.1"/>
    </source>
</evidence>
<dbReference type="AlphaFoldDB" id="A0A3E0W3Q0"/>
<evidence type="ECO:0008006" key="3">
    <source>
        <dbReference type="Google" id="ProtNLM"/>
    </source>
</evidence>
<dbReference type="Gene3D" id="1.10.1220.10">
    <property type="entry name" value="Met repressor-like"/>
    <property type="match status" value="1"/>
</dbReference>
<gene>
    <name evidence="1" type="ORF">B7R22_01445</name>
</gene>
<evidence type="ECO:0000313" key="2">
    <source>
        <dbReference type="Proteomes" id="UP000256541"/>
    </source>
</evidence>
<sequence>MAMTLRLTDSDAARLRARAEHDGRSMQETVVEAIHSYLEGRDRASQLDAALTDTLARYKTTLKRLGE</sequence>
<dbReference type="InterPro" id="IPR013321">
    <property type="entry name" value="Arc_rbn_hlx_hlx"/>
</dbReference>
<organism evidence="1 2">
    <name type="scientific">Subtercola boreus</name>
    <dbReference type="NCBI Taxonomy" id="120213"/>
    <lineage>
        <taxon>Bacteria</taxon>
        <taxon>Bacillati</taxon>
        <taxon>Actinomycetota</taxon>
        <taxon>Actinomycetes</taxon>
        <taxon>Micrococcales</taxon>
        <taxon>Microbacteriaceae</taxon>
        <taxon>Subtercola</taxon>
    </lineage>
</organism>
<dbReference type="RefSeq" id="WP_116410043.1">
    <property type="nucleotide sequence ID" value="NZ_NBXB01000006.1"/>
</dbReference>
<reference evidence="1 2" key="1">
    <citation type="submission" date="2017-04" db="EMBL/GenBank/DDBJ databases">
        <title>Comparative genome analysis of Subtercola boreus.</title>
        <authorList>
            <person name="Cho Y.-J."/>
            <person name="Cho A."/>
            <person name="Kim O.-S."/>
            <person name="Lee J.-I."/>
        </authorList>
    </citation>
    <scope>NUCLEOTIDE SEQUENCE [LARGE SCALE GENOMIC DNA]</scope>
    <source>
        <strain evidence="1 2">P27479</strain>
    </source>
</reference>
<accession>A0A3E0W3Q0</accession>
<dbReference type="EMBL" id="NBXB01000006">
    <property type="protein sequence ID" value="RFA16994.1"/>
    <property type="molecule type" value="Genomic_DNA"/>
</dbReference>
<dbReference type="SUPFAM" id="SSF47598">
    <property type="entry name" value="Ribbon-helix-helix"/>
    <property type="match status" value="1"/>
</dbReference>
<comment type="caution">
    <text evidence="1">The sequence shown here is derived from an EMBL/GenBank/DDBJ whole genome shotgun (WGS) entry which is preliminary data.</text>
</comment>
<dbReference type="OrthoDB" id="4426404at2"/>
<dbReference type="GO" id="GO:0006355">
    <property type="term" value="P:regulation of DNA-templated transcription"/>
    <property type="evidence" value="ECO:0007669"/>
    <property type="project" value="InterPro"/>
</dbReference>
<protein>
    <recommendedName>
        <fullName evidence="3">Ribbon-helix-helix protein CopG domain-containing protein</fullName>
    </recommendedName>
</protein>
<dbReference type="Proteomes" id="UP000256541">
    <property type="component" value="Unassembled WGS sequence"/>
</dbReference>
<name>A0A3E0W3Q0_9MICO</name>
<dbReference type="InterPro" id="IPR010985">
    <property type="entry name" value="Ribbon_hlx_hlx"/>
</dbReference>
<proteinExistence type="predicted"/>